<evidence type="ECO:0000313" key="14">
    <source>
        <dbReference type="Ensembl" id="ENSFHEP00000027612.1"/>
    </source>
</evidence>
<keyword evidence="9" id="KW-0969">Cilium</keyword>
<organism evidence="14 15">
    <name type="scientific">Fundulus heteroclitus</name>
    <name type="common">Killifish</name>
    <name type="synonym">Mummichog</name>
    <dbReference type="NCBI Taxonomy" id="8078"/>
    <lineage>
        <taxon>Eukaryota</taxon>
        <taxon>Metazoa</taxon>
        <taxon>Chordata</taxon>
        <taxon>Craniata</taxon>
        <taxon>Vertebrata</taxon>
        <taxon>Euteleostomi</taxon>
        <taxon>Actinopterygii</taxon>
        <taxon>Neopterygii</taxon>
        <taxon>Teleostei</taxon>
        <taxon>Neoteleostei</taxon>
        <taxon>Acanthomorphata</taxon>
        <taxon>Ovalentaria</taxon>
        <taxon>Atherinomorphae</taxon>
        <taxon>Cyprinodontiformes</taxon>
        <taxon>Fundulidae</taxon>
        <taxon>Fundulus</taxon>
    </lineage>
</organism>
<evidence type="ECO:0000256" key="4">
    <source>
        <dbReference type="ARBA" id="ARBA00022475"/>
    </source>
</evidence>
<proteinExistence type="inferred from homology"/>
<feature type="chain" id="PRO_5018671511" evidence="13">
    <location>
        <begin position="16"/>
        <end position="86"/>
    </location>
</feature>
<dbReference type="Pfam" id="PF11768">
    <property type="entry name" value="Frtz"/>
    <property type="match status" value="1"/>
</dbReference>
<keyword evidence="6" id="KW-0853">WD repeat</keyword>
<dbReference type="GO" id="GO:0045184">
    <property type="term" value="P:establishment of protein localization"/>
    <property type="evidence" value="ECO:0007669"/>
    <property type="project" value="TreeGrafter"/>
</dbReference>
<keyword evidence="4" id="KW-1003">Cell membrane</keyword>
<comment type="similarity">
    <text evidence="3">Belongs to the WD repeat fritz family.</text>
</comment>
<comment type="subcellular location">
    <subcellularLocation>
        <location evidence="1">Cell membrane</location>
    </subcellularLocation>
    <subcellularLocation>
        <location evidence="2">Cytoplasm</location>
        <location evidence="2">Cytoskeleton</location>
        <location evidence="2">Cilium axoneme</location>
    </subcellularLocation>
</comment>
<dbReference type="InterPro" id="IPR024511">
    <property type="entry name" value="Frtz"/>
</dbReference>
<evidence type="ECO:0000256" key="5">
    <source>
        <dbReference type="ARBA" id="ARBA00022490"/>
    </source>
</evidence>
<evidence type="ECO:0000256" key="7">
    <source>
        <dbReference type="ARBA" id="ARBA00022737"/>
    </source>
</evidence>
<dbReference type="GO" id="GO:0044782">
    <property type="term" value="P:cilium organization"/>
    <property type="evidence" value="ECO:0007669"/>
    <property type="project" value="TreeGrafter"/>
</dbReference>
<keyword evidence="7" id="KW-0677">Repeat</keyword>
<evidence type="ECO:0000256" key="11">
    <source>
        <dbReference type="ARBA" id="ARBA00023212"/>
    </source>
</evidence>
<dbReference type="PANTHER" id="PTHR13667:SF5">
    <property type="entry name" value="WD REPEAT-CONTAINING AND PLANAR CELL POLARITY EFFECTOR PROTEIN FRITZ HOMOLOG"/>
    <property type="match status" value="1"/>
</dbReference>
<dbReference type="GO" id="GO:0005886">
    <property type="term" value="C:plasma membrane"/>
    <property type="evidence" value="ECO:0007669"/>
    <property type="project" value="UniProtKB-SubCell"/>
</dbReference>
<dbReference type="STRING" id="8078.ENSFHEP00000027612"/>
<evidence type="ECO:0000313" key="15">
    <source>
        <dbReference type="Proteomes" id="UP000265000"/>
    </source>
</evidence>
<keyword evidence="11" id="KW-0206">Cytoskeleton</keyword>
<evidence type="ECO:0000256" key="8">
    <source>
        <dbReference type="ARBA" id="ARBA00022794"/>
    </source>
</evidence>
<reference evidence="14" key="1">
    <citation type="submission" date="2025-08" db="UniProtKB">
        <authorList>
            <consortium name="Ensembl"/>
        </authorList>
    </citation>
    <scope>IDENTIFICATION</scope>
</reference>
<keyword evidence="12" id="KW-0966">Cell projection</keyword>
<keyword evidence="15" id="KW-1185">Reference proteome</keyword>
<dbReference type="Ensembl" id="ENSFHET00000016481.1">
    <property type="protein sequence ID" value="ENSFHEP00000027612.1"/>
    <property type="gene ID" value="ENSFHEG00000011182.1"/>
</dbReference>
<keyword evidence="10" id="KW-0472">Membrane</keyword>
<name>A0A3Q2QLR1_FUNHE</name>
<dbReference type="GO" id="GO:0007399">
    <property type="term" value="P:nervous system development"/>
    <property type="evidence" value="ECO:0007669"/>
    <property type="project" value="TreeGrafter"/>
</dbReference>
<evidence type="ECO:0000256" key="10">
    <source>
        <dbReference type="ARBA" id="ARBA00023136"/>
    </source>
</evidence>
<evidence type="ECO:0000256" key="12">
    <source>
        <dbReference type="ARBA" id="ARBA00023273"/>
    </source>
</evidence>
<dbReference type="GO" id="GO:0097541">
    <property type="term" value="C:axonemal basal plate"/>
    <property type="evidence" value="ECO:0007669"/>
    <property type="project" value="TreeGrafter"/>
</dbReference>
<dbReference type="GeneTree" id="ENSGT00390000016551"/>
<evidence type="ECO:0000256" key="2">
    <source>
        <dbReference type="ARBA" id="ARBA00004430"/>
    </source>
</evidence>
<dbReference type="Proteomes" id="UP000265000">
    <property type="component" value="Unplaced"/>
</dbReference>
<keyword evidence="8" id="KW-0970">Cilium biogenesis/degradation</keyword>
<keyword evidence="5" id="KW-0963">Cytoplasm</keyword>
<feature type="signal peptide" evidence="13">
    <location>
        <begin position="1"/>
        <end position="15"/>
    </location>
</feature>
<keyword evidence="13" id="KW-0732">Signal</keyword>
<reference evidence="14" key="2">
    <citation type="submission" date="2025-09" db="UniProtKB">
        <authorList>
            <consortium name="Ensembl"/>
        </authorList>
    </citation>
    <scope>IDENTIFICATION</scope>
</reference>
<evidence type="ECO:0000256" key="3">
    <source>
        <dbReference type="ARBA" id="ARBA00006059"/>
    </source>
</evidence>
<evidence type="ECO:0000256" key="13">
    <source>
        <dbReference type="SAM" id="SignalP"/>
    </source>
</evidence>
<protein>
    <submittedName>
        <fullName evidence="14">Uncharacterized protein</fullName>
    </submittedName>
</protein>
<evidence type="ECO:0000256" key="1">
    <source>
        <dbReference type="ARBA" id="ARBA00004236"/>
    </source>
</evidence>
<dbReference type="PANTHER" id="PTHR13667">
    <property type="entry name" value="HOMOLOC-13"/>
    <property type="match status" value="1"/>
</dbReference>
<dbReference type="AlphaFoldDB" id="A0A3Q2QLR1"/>
<sequence>MPFVTLLDFCKSLWCACTLRAAQLEAALRVFYAPAAPLSDTVILEYREPVSKYARRLFHHLLRHERFEKAFLLAVDLEARDLFMVS</sequence>
<accession>A0A3Q2QLR1</accession>
<evidence type="ECO:0000256" key="6">
    <source>
        <dbReference type="ARBA" id="ARBA00022574"/>
    </source>
</evidence>
<evidence type="ECO:0000256" key="9">
    <source>
        <dbReference type="ARBA" id="ARBA00023069"/>
    </source>
</evidence>